<protein>
    <submittedName>
        <fullName evidence="1">Uncharacterized protein</fullName>
    </submittedName>
</protein>
<dbReference type="Proteomes" id="UP000054537">
    <property type="component" value="Unassembled WGS sequence"/>
</dbReference>
<proteinExistence type="predicted"/>
<reference evidence="1 2" key="1">
    <citation type="submission" date="2014-10" db="EMBL/GenBank/DDBJ databases">
        <title>Draft genome sequence of Actinoplanes utahensis NRRL 12052.</title>
        <authorList>
            <person name="Velasco-Bucheli B."/>
            <person name="del Cerro C."/>
            <person name="Hormigo D."/>
            <person name="Garcia J.L."/>
            <person name="Acebal C."/>
            <person name="Arroyo M."/>
            <person name="de la Mata I."/>
        </authorList>
    </citation>
    <scope>NUCLEOTIDE SEQUENCE [LARGE SCALE GENOMIC DNA]</scope>
    <source>
        <strain evidence="1 2">NRRL 12052</strain>
    </source>
</reference>
<dbReference type="EMBL" id="JRTT01000039">
    <property type="protein sequence ID" value="KHD74662.1"/>
    <property type="molecule type" value="Genomic_DNA"/>
</dbReference>
<evidence type="ECO:0000313" key="2">
    <source>
        <dbReference type="Proteomes" id="UP000054537"/>
    </source>
</evidence>
<organism evidence="1 2">
    <name type="scientific">Actinoplanes utahensis</name>
    <dbReference type="NCBI Taxonomy" id="1869"/>
    <lineage>
        <taxon>Bacteria</taxon>
        <taxon>Bacillati</taxon>
        <taxon>Actinomycetota</taxon>
        <taxon>Actinomycetes</taxon>
        <taxon>Micromonosporales</taxon>
        <taxon>Micromonosporaceae</taxon>
        <taxon>Actinoplanes</taxon>
    </lineage>
</organism>
<keyword evidence="2" id="KW-1185">Reference proteome</keyword>
<name>A0A0A6X3H4_ACTUT</name>
<sequence length="62" mass="6977">MIEQFHPALFAVAFLLWPATKSIVFVSAAAISMWSRRAERKKAAERIMRMIQPGQDQDGQGS</sequence>
<dbReference type="RefSeq" id="WP_043529072.1">
    <property type="nucleotide sequence ID" value="NZ_BAABKU010000010.1"/>
</dbReference>
<dbReference type="AlphaFoldDB" id="A0A0A6X3H4"/>
<evidence type="ECO:0000313" key="1">
    <source>
        <dbReference type="EMBL" id="KHD74662.1"/>
    </source>
</evidence>
<gene>
    <name evidence="1" type="ORF">MB27_27640</name>
</gene>
<comment type="caution">
    <text evidence="1">The sequence shown here is derived from an EMBL/GenBank/DDBJ whole genome shotgun (WGS) entry which is preliminary data.</text>
</comment>
<accession>A0A0A6X3H4</accession>